<reference evidence="2 3" key="1">
    <citation type="submission" date="2024-08" db="EMBL/GenBank/DDBJ databases">
        <title>Insights into the chromosomal genome structure of Flemingia macrophylla.</title>
        <authorList>
            <person name="Ding Y."/>
            <person name="Zhao Y."/>
            <person name="Bi W."/>
            <person name="Wu M."/>
            <person name="Zhao G."/>
            <person name="Gong Y."/>
            <person name="Li W."/>
            <person name="Zhang P."/>
        </authorList>
    </citation>
    <scope>NUCLEOTIDE SEQUENCE [LARGE SCALE GENOMIC DNA]</scope>
    <source>
        <strain evidence="2">DYQJB</strain>
        <tissue evidence="2">Leaf</tissue>
    </source>
</reference>
<evidence type="ECO:0000313" key="3">
    <source>
        <dbReference type="Proteomes" id="UP001603857"/>
    </source>
</evidence>
<organism evidence="2 3">
    <name type="scientific">Flemingia macrophylla</name>
    <dbReference type="NCBI Taxonomy" id="520843"/>
    <lineage>
        <taxon>Eukaryota</taxon>
        <taxon>Viridiplantae</taxon>
        <taxon>Streptophyta</taxon>
        <taxon>Embryophyta</taxon>
        <taxon>Tracheophyta</taxon>
        <taxon>Spermatophyta</taxon>
        <taxon>Magnoliopsida</taxon>
        <taxon>eudicotyledons</taxon>
        <taxon>Gunneridae</taxon>
        <taxon>Pentapetalae</taxon>
        <taxon>rosids</taxon>
        <taxon>fabids</taxon>
        <taxon>Fabales</taxon>
        <taxon>Fabaceae</taxon>
        <taxon>Papilionoideae</taxon>
        <taxon>50 kb inversion clade</taxon>
        <taxon>NPAAA clade</taxon>
        <taxon>indigoferoid/millettioid clade</taxon>
        <taxon>Phaseoleae</taxon>
        <taxon>Flemingia</taxon>
    </lineage>
</organism>
<proteinExistence type="predicted"/>
<dbReference type="Proteomes" id="UP001603857">
    <property type="component" value="Unassembled WGS sequence"/>
</dbReference>
<dbReference type="SUPFAM" id="SSF81383">
    <property type="entry name" value="F-box domain"/>
    <property type="match status" value="1"/>
</dbReference>
<comment type="caution">
    <text evidence="2">The sequence shown here is derived from an EMBL/GenBank/DDBJ whole genome shotgun (WGS) entry which is preliminary data.</text>
</comment>
<feature type="domain" description="At2g35280-like TPR" evidence="1">
    <location>
        <begin position="64"/>
        <end position="165"/>
    </location>
</feature>
<dbReference type="PANTHER" id="PTHR33784">
    <property type="entry name" value="OS05G0482100 PROTEIN"/>
    <property type="match status" value="1"/>
</dbReference>
<evidence type="ECO:0000313" key="2">
    <source>
        <dbReference type="EMBL" id="KAL2346555.1"/>
    </source>
</evidence>
<dbReference type="AlphaFoldDB" id="A0ABD1NEK7"/>
<dbReference type="InterPro" id="IPR057136">
    <property type="entry name" value="At2g35280_TPR_dom"/>
</dbReference>
<dbReference type="PANTHER" id="PTHR33784:SF10">
    <property type="entry name" value="F-BOX PROTEIN"/>
    <property type="match status" value="1"/>
</dbReference>
<dbReference type="Pfam" id="PF23310">
    <property type="entry name" value="TPR_27"/>
    <property type="match status" value="1"/>
</dbReference>
<keyword evidence="3" id="KW-1185">Reference proteome</keyword>
<protein>
    <recommendedName>
        <fullName evidence="1">At2g35280-like TPR domain-containing protein</fullName>
    </recommendedName>
</protein>
<dbReference type="EMBL" id="JBGMDY010000001">
    <property type="protein sequence ID" value="KAL2346555.1"/>
    <property type="molecule type" value="Genomic_DNA"/>
</dbReference>
<dbReference type="InterPro" id="IPR040338">
    <property type="entry name" value="At1g67623-like"/>
</dbReference>
<evidence type="ECO:0000259" key="1">
    <source>
        <dbReference type="Pfam" id="PF23310"/>
    </source>
</evidence>
<sequence>MKRPRSHNNGSSPIKSLPRDMLVEVVARVASDSVDDLCSIKKCCKDFLGASEDKRVWQHVSLDKFPLLPWFPNHKTFSFFQRCRESGNIEILYREALREFFNYPNGNISGLKMVAQENHMEAKYIYGMILLCSHDDVLRKEGFEYMRFLRKSKCIVRCRNNVKKFAGDLIWKGKGMLVRNEIPLCRCKNTCKGWGLKKAVESNGYGMGIEIVDNTWSQRRKVSESENGNGISMEFCFKSRLASDAIPERGSL</sequence>
<accession>A0ABD1NEK7</accession>
<gene>
    <name evidence="2" type="ORF">Fmac_000555</name>
</gene>
<name>A0ABD1NEK7_9FABA</name>
<dbReference type="InterPro" id="IPR036047">
    <property type="entry name" value="F-box-like_dom_sf"/>
</dbReference>